<evidence type="ECO:0000256" key="2">
    <source>
        <dbReference type="ARBA" id="ARBA00006742"/>
    </source>
</evidence>
<evidence type="ECO:0000256" key="5">
    <source>
        <dbReference type="ARBA" id="ARBA00022475"/>
    </source>
</evidence>
<dbReference type="PANTHER" id="PTHR33909">
    <property type="entry name" value="SEC TRANSLOCON ACCESSORY COMPLEX SUBUNIT YAJC"/>
    <property type="match status" value="1"/>
</dbReference>
<comment type="similarity">
    <text evidence="2">Belongs to the YajC family.</text>
</comment>
<accession>A0A377J2T0</accession>
<keyword evidence="8 11" id="KW-1133">Transmembrane helix</keyword>
<keyword evidence="7" id="KW-0653">Protein transport</keyword>
<evidence type="ECO:0000256" key="10">
    <source>
        <dbReference type="ARBA" id="ARBA00023136"/>
    </source>
</evidence>
<dbReference type="Pfam" id="PF02699">
    <property type="entry name" value="YajC"/>
    <property type="match status" value="1"/>
</dbReference>
<evidence type="ECO:0000313" key="12">
    <source>
        <dbReference type="EMBL" id="STO96812.1"/>
    </source>
</evidence>
<dbReference type="OrthoDB" id="9811406at2"/>
<keyword evidence="5" id="KW-1003">Cell membrane</keyword>
<evidence type="ECO:0000256" key="11">
    <source>
        <dbReference type="SAM" id="Phobius"/>
    </source>
</evidence>
<keyword evidence="9" id="KW-0811">Translocation</keyword>
<evidence type="ECO:0000313" key="13">
    <source>
        <dbReference type="Proteomes" id="UP000254841"/>
    </source>
</evidence>
<dbReference type="RefSeq" id="WP_115011116.1">
    <property type="nucleotide sequence ID" value="NZ_UGHV01000001.1"/>
</dbReference>
<proteinExistence type="inferred from homology"/>
<gene>
    <name evidence="12" type="primary">yajC</name>
    <name evidence="12" type="ORF">NCTC12410_00629</name>
</gene>
<dbReference type="NCBIfam" id="TIGR00739">
    <property type="entry name" value="yajC"/>
    <property type="match status" value="1"/>
</dbReference>
<keyword evidence="4" id="KW-0813">Transport</keyword>
<evidence type="ECO:0000256" key="3">
    <source>
        <dbReference type="ARBA" id="ARBA00014962"/>
    </source>
</evidence>
<dbReference type="PANTHER" id="PTHR33909:SF1">
    <property type="entry name" value="SEC TRANSLOCON ACCESSORY COMPLEX SUBUNIT YAJC"/>
    <property type="match status" value="1"/>
</dbReference>
<feature type="transmembrane region" description="Helical" evidence="11">
    <location>
        <begin position="6"/>
        <end position="26"/>
    </location>
</feature>
<evidence type="ECO:0000256" key="9">
    <source>
        <dbReference type="ARBA" id="ARBA00023010"/>
    </source>
</evidence>
<evidence type="ECO:0000256" key="1">
    <source>
        <dbReference type="ARBA" id="ARBA00004162"/>
    </source>
</evidence>
<name>A0A377J2T0_9HELI</name>
<keyword evidence="10 11" id="KW-0472">Membrane</keyword>
<dbReference type="EMBL" id="UGHV01000001">
    <property type="protein sequence ID" value="STO96812.1"/>
    <property type="molecule type" value="Genomic_DNA"/>
</dbReference>
<dbReference type="AlphaFoldDB" id="A0A377J2T0"/>
<protein>
    <recommendedName>
        <fullName evidence="3">Sec translocon accessory complex subunit YajC</fullName>
    </recommendedName>
</protein>
<reference evidence="12 13" key="1">
    <citation type="submission" date="2018-06" db="EMBL/GenBank/DDBJ databases">
        <authorList>
            <consortium name="Pathogen Informatics"/>
            <person name="Doyle S."/>
        </authorList>
    </citation>
    <scope>NUCLEOTIDE SEQUENCE [LARGE SCALE GENOMIC DNA]</scope>
    <source>
        <strain evidence="12 13">NCTC12410</strain>
    </source>
</reference>
<dbReference type="InterPro" id="IPR003849">
    <property type="entry name" value="Preprotein_translocase_YajC"/>
</dbReference>
<organism evidence="12 13">
    <name type="scientific">Helicobacter canis</name>
    <dbReference type="NCBI Taxonomy" id="29419"/>
    <lineage>
        <taxon>Bacteria</taxon>
        <taxon>Pseudomonadati</taxon>
        <taxon>Campylobacterota</taxon>
        <taxon>Epsilonproteobacteria</taxon>
        <taxon>Campylobacterales</taxon>
        <taxon>Helicobacteraceae</taxon>
        <taxon>Helicobacter</taxon>
    </lineage>
</organism>
<evidence type="ECO:0000256" key="4">
    <source>
        <dbReference type="ARBA" id="ARBA00022448"/>
    </source>
</evidence>
<dbReference type="GO" id="GO:0015031">
    <property type="term" value="P:protein transport"/>
    <property type="evidence" value="ECO:0007669"/>
    <property type="project" value="UniProtKB-KW"/>
</dbReference>
<evidence type="ECO:0000256" key="7">
    <source>
        <dbReference type="ARBA" id="ARBA00022927"/>
    </source>
</evidence>
<comment type="subcellular location">
    <subcellularLocation>
        <location evidence="1">Cell membrane</location>
        <topology evidence="1">Single-pass membrane protein</topology>
    </subcellularLocation>
</comment>
<keyword evidence="6 11" id="KW-0812">Transmembrane</keyword>
<dbReference type="PRINTS" id="PR01853">
    <property type="entry name" value="YAJCTRNLCASE"/>
</dbReference>
<dbReference type="SMART" id="SM01323">
    <property type="entry name" value="YajC"/>
    <property type="match status" value="1"/>
</dbReference>
<dbReference type="GO" id="GO:0005886">
    <property type="term" value="C:plasma membrane"/>
    <property type="evidence" value="ECO:0007669"/>
    <property type="project" value="UniProtKB-SubCell"/>
</dbReference>
<sequence>MGSNANELFVSLLPLIVLFAVFYFFLIRPQRVQAKRHKEMLEGLKKGDKVVSSGGFICEIIKVEGLFFSVRLSDESTARLSRDFVAYKYDDTQATQS</sequence>
<dbReference type="Proteomes" id="UP000254841">
    <property type="component" value="Unassembled WGS sequence"/>
</dbReference>
<evidence type="ECO:0000256" key="6">
    <source>
        <dbReference type="ARBA" id="ARBA00022692"/>
    </source>
</evidence>
<evidence type="ECO:0000256" key="8">
    <source>
        <dbReference type="ARBA" id="ARBA00022989"/>
    </source>
</evidence>